<feature type="region of interest" description="Disordered" evidence="1">
    <location>
        <begin position="73"/>
        <end position="98"/>
    </location>
</feature>
<name>A0A6A5YW89_9PLEO</name>
<accession>A0A6A5YW89</accession>
<sequence length="534" mass="59828">MASTSTAEGSASGVYGTTDITVKIDNLKDSARVSEDVLARTEIHSQIRSVIINAEEPDELDEDGDVITTLGIEEHSADEDDDANSTKSSASGKSDVPVRVRRAAAAEKRMKRLTEPIIQILDAVEDAGGSISEFTWAQETWWDSAGTRPENFWQALWKHARTLQKLDLGFYTHEVHRTQPAEVAFPALKEIYIDCTTAHGDEGSVIEHLFKSSPNLEILSFNYPSCDLPDCQIKNITWDYTFPNLRILKVNGYDFAPNAFAAFLTKCTNVEVFCDSVDDDRYDESVDDLPTTVFPKIRALKQSNYGTTRPLKEWFKSDSERQIRHLALSSRRSGRYDDWATLPNAQAIRTLEFNGEVQEWRWKVPEVDSDDDEAERDRIAGIAKDAAEGKLKPQAEAIKGLLAQLKNVQELGVSLESGNSSTWHGDGQGGGYWEDPAPMTVADVKTIIRTLPPDGNIRALRVWDSQAGTVSEEDLADLGEMPPALHLLSWEGKEKVLYWLEKKDGKVKPKPCKPLRRKVEHSEADWTQSRILEY</sequence>
<dbReference type="SUPFAM" id="SSF52047">
    <property type="entry name" value="RNI-like"/>
    <property type="match status" value="1"/>
</dbReference>
<evidence type="ECO:0000256" key="1">
    <source>
        <dbReference type="SAM" id="MobiDB-lite"/>
    </source>
</evidence>
<protein>
    <recommendedName>
        <fullName evidence="4">F-box domain-containing protein</fullName>
    </recommendedName>
</protein>
<gene>
    <name evidence="2" type="ORF">BDV96DRAFT_582255</name>
</gene>
<dbReference type="AlphaFoldDB" id="A0A6A5YW89"/>
<dbReference type="Gene3D" id="3.80.10.10">
    <property type="entry name" value="Ribonuclease Inhibitor"/>
    <property type="match status" value="1"/>
</dbReference>
<dbReference type="Proteomes" id="UP000799770">
    <property type="component" value="Unassembled WGS sequence"/>
</dbReference>
<dbReference type="InterPro" id="IPR032675">
    <property type="entry name" value="LRR_dom_sf"/>
</dbReference>
<evidence type="ECO:0000313" key="2">
    <source>
        <dbReference type="EMBL" id="KAF2111489.1"/>
    </source>
</evidence>
<organism evidence="2 3">
    <name type="scientific">Lophiotrema nucula</name>
    <dbReference type="NCBI Taxonomy" id="690887"/>
    <lineage>
        <taxon>Eukaryota</taxon>
        <taxon>Fungi</taxon>
        <taxon>Dikarya</taxon>
        <taxon>Ascomycota</taxon>
        <taxon>Pezizomycotina</taxon>
        <taxon>Dothideomycetes</taxon>
        <taxon>Pleosporomycetidae</taxon>
        <taxon>Pleosporales</taxon>
        <taxon>Lophiotremataceae</taxon>
        <taxon>Lophiotrema</taxon>
    </lineage>
</organism>
<reference evidence="2" key="1">
    <citation type="journal article" date="2020" name="Stud. Mycol.">
        <title>101 Dothideomycetes genomes: a test case for predicting lifestyles and emergence of pathogens.</title>
        <authorList>
            <person name="Haridas S."/>
            <person name="Albert R."/>
            <person name="Binder M."/>
            <person name="Bloem J."/>
            <person name="Labutti K."/>
            <person name="Salamov A."/>
            <person name="Andreopoulos B."/>
            <person name="Baker S."/>
            <person name="Barry K."/>
            <person name="Bills G."/>
            <person name="Bluhm B."/>
            <person name="Cannon C."/>
            <person name="Castanera R."/>
            <person name="Culley D."/>
            <person name="Daum C."/>
            <person name="Ezra D."/>
            <person name="Gonzalez J."/>
            <person name="Henrissat B."/>
            <person name="Kuo A."/>
            <person name="Liang C."/>
            <person name="Lipzen A."/>
            <person name="Lutzoni F."/>
            <person name="Magnuson J."/>
            <person name="Mondo S."/>
            <person name="Nolan M."/>
            <person name="Ohm R."/>
            <person name="Pangilinan J."/>
            <person name="Park H.-J."/>
            <person name="Ramirez L."/>
            <person name="Alfaro M."/>
            <person name="Sun H."/>
            <person name="Tritt A."/>
            <person name="Yoshinaga Y."/>
            <person name="Zwiers L.-H."/>
            <person name="Turgeon B."/>
            <person name="Goodwin S."/>
            <person name="Spatafora J."/>
            <person name="Crous P."/>
            <person name="Grigoriev I."/>
        </authorList>
    </citation>
    <scope>NUCLEOTIDE SEQUENCE</scope>
    <source>
        <strain evidence="2">CBS 627.86</strain>
    </source>
</reference>
<keyword evidence="3" id="KW-1185">Reference proteome</keyword>
<dbReference type="OrthoDB" id="3929397at2759"/>
<dbReference type="EMBL" id="ML977334">
    <property type="protein sequence ID" value="KAF2111489.1"/>
    <property type="molecule type" value="Genomic_DNA"/>
</dbReference>
<evidence type="ECO:0000313" key="3">
    <source>
        <dbReference type="Proteomes" id="UP000799770"/>
    </source>
</evidence>
<proteinExistence type="predicted"/>
<evidence type="ECO:0008006" key="4">
    <source>
        <dbReference type="Google" id="ProtNLM"/>
    </source>
</evidence>